<evidence type="ECO:0000313" key="2">
    <source>
        <dbReference type="EMBL" id="ABL87403.1"/>
    </source>
</evidence>
<name>A1RR21_PYRIL</name>
<keyword evidence="1" id="KW-0812">Transmembrane</keyword>
<keyword evidence="1" id="KW-0472">Membrane</keyword>
<dbReference type="EMBL" id="CP000504">
    <property type="protein sequence ID" value="ABL87403.1"/>
    <property type="molecule type" value="Genomic_DNA"/>
</dbReference>
<keyword evidence="1" id="KW-1133">Transmembrane helix</keyword>
<dbReference type="Proteomes" id="UP000002595">
    <property type="component" value="Chromosome"/>
</dbReference>
<dbReference type="KEGG" id="pis:Pisl_0221"/>
<proteinExistence type="predicted"/>
<organism evidence="2 3">
    <name type="scientific">Pyrobaculum islandicum (strain DSM 4184 / JCM 9189 / GEO3)</name>
    <dbReference type="NCBI Taxonomy" id="384616"/>
    <lineage>
        <taxon>Archaea</taxon>
        <taxon>Thermoproteota</taxon>
        <taxon>Thermoprotei</taxon>
        <taxon>Thermoproteales</taxon>
        <taxon>Thermoproteaceae</taxon>
        <taxon>Pyrobaculum</taxon>
    </lineage>
</organism>
<dbReference type="eggNOG" id="arCOG09839">
    <property type="taxonomic scope" value="Archaea"/>
</dbReference>
<evidence type="ECO:0000313" key="3">
    <source>
        <dbReference type="Proteomes" id="UP000002595"/>
    </source>
</evidence>
<gene>
    <name evidence="2" type="ordered locus">Pisl_0221</name>
</gene>
<accession>A1RR21</accession>
<keyword evidence="3" id="KW-1185">Reference proteome</keyword>
<dbReference type="HOGENOM" id="CLU_1052183_0_0_2"/>
<feature type="transmembrane region" description="Helical" evidence="1">
    <location>
        <begin position="12"/>
        <end position="32"/>
    </location>
</feature>
<protein>
    <submittedName>
        <fullName evidence="2">Uncharacterized protein</fullName>
    </submittedName>
</protein>
<reference evidence="2" key="1">
    <citation type="submission" date="2006-12" db="EMBL/GenBank/DDBJ databases">
        <title>Complete sequence of Pyrobaculum islandicum DSM 4184.</title>
        <authorList>
            <person name="Copeland A."/>
            <person name="Lucas S."/>
            <person name="Lapidus A."/>
            <person name="Barry K."/>
            <person name="Detter J.C."/>
            <person name="Glavina del Rio T."/>
            <person name="Dalin E."/>
            <person name="Tice H."/>
            <person name="Pitluck S."/>
            <person name="Meincke L."/>
            <person name="Brettin T."/>
            <person name="Bruce D."/>
            <person name="Han C."/>
            <person name="Tapia R."/>
            <person name="Gilna P."/>
            <person name="Schmutz J."/>
            <person name="Larimer F."/>
            <person name="Land M."/>
            <person name="Hauser L."/>
            <person name="Kyrpides N."/>
            <person name="Mikhailova N."/>
            <person name="Cozen A.E."/>
            <person name="Fitz-Gibbon S.T."/>
            <person name="House C.H."/>
            <person name="Saltikov C."/>
            <person name="Lowe T."/>
            <person name="Richardson P."/>
        </authorList>
    </citation>
    <scope>NUCLEOTIDE SEQUENCE [LARGE SCALE GENOMIC DNA]</scope>
    <source>
        <strain evidence="2">DSM 4184</strain>
    </source>
</reference>
<evidence type="ECO:0000256" key="1">
    <source>
        <dbReference type="SAM" id="Phobius"/>
    </source>
</evidence>
<sequence>MADFVMRWACKIAVAVAAVLVAFVVYVAVGGLQAVGGQRSVSVIEGLAVAEWDCRDYFWYIYGRLPKKLNIELDDAVKHILDKPTGVFGTPCGFFNISEKLRQWLNNDPVGIEVYERCYGGMFVDAARIYIVVTDHACKEKIAGTIGDLAKQFGTEVVFLKGRYTYKQLIQWADALKDRLYREENGGRLSQMCNYTRAFWANFDVARNLVNIYVQPKCLSPSVVKELAKLVDELEIPREAVLVEDRPEMGALFVVLPCPTRCPC</sequence>
<dbReference type="AlphaFoldDB" id="A1RR21"/>